<evidence type="ECO:0000256" key="2">
    <source>
        <dbReference type="PROSITE-ProRule" id="PRU00497"/>
    </source>
</evidence>
<dbReference type="Proteomes" id="UP000825002">
    <property type="component" value="Unassembled WGS sequence"/>
</dbReference>
<evidence type="ECO:0000313" key="6">
    <source>
        <dbReference type="Proteomes" id="UP000825002"/>
    </source>
</evidence>
<evidence type="ECO:0000256" key="1">
    <source>
        <dbReference type="ARBA" id="ARBA00022460"/>
    </source>
</evidence>
<dbReference type="InterPro" id="IPR000618">
    <property type="entry name" value="Insect_cuticle"/>
</dbReference>
<dbReference type="Pfam" id="PF00379">
    <property type="entry name" value="Chitin_bind_4"/>
    <property type="match status" value="1"/>
</dbReference>
<name>A0ABQ7S5F5_9ACAR</name>
<evidence type="ECO:0000256" key="4">
    <source>
        <dbReference type="SAM" id="SignalP"/>
    </source>
</evidence>
<feature type="compositionally biased region" description="Polar residues" evidence="3">
    <location>
        <begin position="133"/>
        <end position="145"/>
    </location>
</feature>
<organism evidence="5 6">
    <name type="scientific">Fragariocoptes setiger</name>
    <dbReference type="NCBI Taxonomy" id="1670756"/>
    <lineage>
        <taxon>Eukaryota</taxon>
        <taxon>Metazoa</taxon>
        <taxon>Ecdysozoa</taxon>
        <taxon>Arthropoda</taxon>
        <taxon>Chelicerata</taxon>
        <taxon>Arachnida</taxon>
        <taxon>Acari</taxon>
        <taxon>Acariformes</taxon>
        <taxon>Trombidiformes</taxon>
        <taxon>Prostigmata</taxon>
        <taxon>Eupodina</taxon>
        <taxon>Eriophyoidea</taxon>
        <taxon>Phytoptidae</taxon>
        <taxon>Fragariocoptes</taxon>
    </lineage>
</organism>
<keyword evidence="1 2" id="KW-0193">Cuticle</keyword>
<feature type="region of interest" description="Disordered" evidence="3">
    <location>
        <begin position="194"/>
        <end position="268"/>
    </location>
</feature>
<feature type="compositionally biased region" description="Low complexity" evidence="3">
    <location>
        <begin position="214"/>
        <end position="231"/>
    </location>
</feature>
<accession>A0ABQ7S5F5</accession>
<gene>
    <name evidence="5" type="ORF">GZH46_02847</name>
</gene>
<comment type="caution">
    <text evidence="5">The sequence shown here is derived from an EMBL/GenBank/DDBJ whole genome shotgun (WGS) entry which is preliminary data.</text>
</comment>
<dbReference type="PROSITE" id="PS00233">
    <property type="entry name" value="CHIT_BIND_RR_1"/>
    <property type="match status" value="1"/>
</dbReference>
<feature type="signal peptide" evidence="4">
    <location>
        <begin position="1"/>
        <end position="19"/>
    </location>
</feature>
<feature type="chain" id="PRO_5047521374" description="Cuticle protein" evidence="4">
    <location>
        <begin position="20"/>
        <end position="298"/>
    </location>
</feature>
<evidence type="ECO:0000256" key="3">
    <source>
        <dbReference type="SAM" id="MobiDB-lite"/>
    </source>
</evidence>
<proteinExistence type="predicted"/>
<dbReference type="EMBL" id="JAIFTH010001164">
    <property type="protein sequence ID" value="KAG9508652.1"/>
    <property type="molecule type" value="Genomic_DNA"/>
</dbReference>
<protein>
    <recommendedName>
        <fullName evidence="7">Cuticle protein</fullName>
    </recommendedName>
</protein>
<sequence>MYTKALCLVVVAFLAIADGAGIKGRPQQQFQEAATPVRFQSPSKGRLAPAAPARPLPSKASPPAAVPEFTQQQEQQQELPTQQQQQQELDSDPAGAQADLSLARLPAAAAAAPAASEDEEPRGAAEPYAFNYNIDTGDTATSGSSQRDEQMDTTGKVTGFYTLRGDDGRDRRVDYIADASGFRAVVSTNELGTAPKNSADVEWQAQSPSDGQLRAAESATAEARARAAQAAPLKQSKPSSGSWAQQSERFGSASKTSPVAAAAQQQQFQQLQEPFEQIRQTELNARTRKSRHVQFYTI</sequence>
<keyword evidence="6" id="KW-1185">Reference proteome</keyword>
<feature type="compositionally biased region" description="Polar residues" evidence="3">
    <location>
        <begin position="236"/>
        <end position="257"/>
    </location>
</feature>
<evidence type="ECO:0000313" key="5">
    <source>
        <dbReference type="EMBL" id="KAG9508652.1"/>
    </source>
</evidence>
<evidence type="ECO:0008006" key="7">
    <source>
        <dbReference type="Google" id="ProtNLM"/>
    </source>
</evidence>
<feature type="compositionally biased region" description="Polar residues" evidence="3">
    <location>
        <begin position="31"/>
        <end position="43"/>
    </location>
</feature>
<keyword evidence="4" id="KW-0732">Signal</keyword>
<feature type="region of interest" description="Disordered" evidence="3">
    <location>
        <begin position="132"/>
        <end position="169"/>
    </location>
</feature>
<dbReference type="PROSITE" id="PS51155">
    <property type="entry name" value="CHIT_BIND_RR_2"/>
    <property type="match status" value="1"/>
</dbReference>
<feature type="region of interest" description="Disordered" evidence="3">
    <location>
        <begin position="31"/>
        <end position="98"/>
    </location>
</feature>
<feature type="compositionally biased region" description="Low complexity" evidence="3">
    <location>
        <begin position="46"/>
        <end position="88"/>
    </location>
</feature>
<reference evidence="5 6" key="1">
    <citation type="submission" date="2020-10" db="EMBL/GenBank/DDBJ databases">
        <authorList>
            <person name="Klimov P.B."/>
            <person name="Dyachkov S.M."/>
            <person name="Chetverikov P.E."/>
        </authorList>
    </citation>
    <scope>NUCLEOTIDE SEQUENCE [LARGE SCALE GENOMIC DNA]</scope>
    <source>
        <strain evidence="5">BMOC 18-1129-001#AD2665</strain>
        <tissue evidence="5">Entire mites</tissue>
    </source>
</reference>
<dbReference type="InterPro" id="IPR031311">
    <property type="entry name" value="CHIT_BIND_RR_consensus"/>
</dbReference>